<dbReference type="SUPFAM" id="SSF49854">
    <property type="entry name" value="Spermadhesin, CUB domain"/>
    <property type="match status" value="1"/>
</dbReference>
<comment type="caution">
    <text evidence="9">Lacks conserved residue(s) required for the propagation of feature annotation.</text>
</comment>
<dbReference type="InterPro" id="IPR036179">
    <property type="entry name" value="Ig-like_dom_sf"/>
</dbReference>
<accession>A0ABM4C217</accession>
<dbReference type="InterPro" id="IPR013783">
    <property type="entry name" value="Ig-like_fold"/>
</dbReference>
<dbReference type="Gene3D" id="2.60.120.290">
    <property type="entry name" value="Spermadhesin, CUB domain"/>
    <property type="match status" value="1"/>
</dbReference>
<proteinExistence type="predicted"/>
<evidence type="ECO:0000259" key="13">
    <source>
        <dbReference type="PROSITE" id="PS01180"/>
    </source>
</evidence>
<dbReference type="InterPro" id="IPR003598">
    <property type="entry name" value="Ig_sub2"/>
</dbReference>
<dbReference type="PANTHER" id="PTHR11537:SF252">
    <property type="entry name" value="POTASSIUM VOLTAGE-GATED CHANNEL PROTEIN SHAW"/>
    <property type="match status" value="1"/>
</dbReference>
<evidence type="ECO:0000256" key="5">
    <source>
        <dbReference type="ARBA" id="ARBA00023065"/>
    </source>
</evidence>
<dbReference type="SUPFAM" id="SSF81324">
    <property type="entry name" value="Voltage-gated potassium channels"/>
    <property type="match status" value="1"/>
</dbReference>
<dbReference type="Gene3D" id="2.60.40.10">
    <property type="entry name" value="Immunoglobulins"/>
    <property type="match status" value="1"/>
</dbReference>
<evidence type="ECO:0000313" key="15">
    <source>
        <dbReference type="Proteomes" id="UP001652625"/>
    </source>
</evidence>
<dbReference type="Pfam" id="PF07885">
    <property type="entry name" value="Ion_trans_2"/>
    <property type="match status" value="1"/>
</dbReference>
<dbReference type="InterPro" id="IPR003599">
    <property type="entry name" value="Ig_sub"/>
</dbReference>
<keyword evidence="3 11" id="KW-0812">Transmembrane</keyword>
<keyword evidence="15" id="KW-1185">Reference proteome</keyword>
<dbReference type="InterPro" id="IPR007110">
    <property type="entry name" value="Ig-like_dom"/>
</dbReference>
<evidence type="ECO:0000259" key="14">
    <source>
        <dbReference type="PROSITE" id="PS50835"/>
    </source>
</evidence>
<evidence type="ECO:0000256" key="10">
    <source>
        <dbReference type="SAM" id="MobiDB-lite"/>
    </source>
</evidence>
<evidence type="ECO:0000256" key="12">
    <source>
        <dbReference type="SAM" id="SignalP"/>
    </source>
</evidence>
<evidence type="ECO:0000256" key="7">
    <source>
        <dbReference type="ARBA" id="ARBA00023157"/>
    </source>
</evidence>
<dbReference type="RefSeq" id="XP_065655553.1">
    <property type="nucleotide sequence ID" value="XM_065799481.1"/>
</dbReference>
<keyword evidence="12" id="KW-0732">Signal</keyword>
<dbReference type="SMART" id="SM00409">
    <property type="entry name" value="IG"/>
    <property type="match status" value="1"/>
</dbReference>
<dbReference type="SMART" id="SM00042">
    <property type="entry name" value="CUB"/>
    <property type="match status" value="1"/>
</dbReference>
<evidence type="ECO:0000256" key="11">
    <source>
        <dbReference type="SAM" id="Phobius"/>
    </source>
</evidence>
<feature type="transmembrane region" description="Helical" evidence="11">
    <location>
        <begin position="451"/>
        <end position="471"/>
    </location>
</feature>
<feature type="transmembrane region" description="Helical" evidence="11">
    <location>
        <begin position="477"/>
        <end position="501"/>
    </location>
</feature>
<dbReference type="Proteomes" id="UP001652625">
    <property type="component" value="Chromosome 06"/>
</dbReference>
<evidence type="ECO:0000256" key="8">
    <source>
        <dbReference type="ARBA" id="ARBA00023303"/>
    </source>
</evidence>
<dbReference type="SMART" id="SM00408">
    <property type="entry name" value="IGc2"/>
    <property type="match status" value="1"/>
</dbReference>
<dbReference type="GeneID" id="100206068"/>
<protein>
    <submittedName>
        <fullName evidence="16">Uncharacterized protein LOC100206068 isoform X2</fullName>
    </submittedName>
</protein>
<dbReference type="CDD" id="cd00041">
    <property type="entry name" value="CUB"/>
    <property type="match status" value="1"/>
</dbReference>
<comment type="subcellular location">
    <subcellularLocation>
        <location evidence="1">Membrane</location>
        <topology evidence="1">Multi-pass membrane protein</topology>
    </subcellularLocation>
</comment>
<feature type="domain" description="CUB" evidence="13">
    <location>
        <begin position="33"/>
        <end position="156"/>
    </location>
</feature>
<feature type="signal peptide" evidence="12">
    <location>
        <begin position="1"/>
        <end position="21"/>
    </location>
</feature>
<evidence type="ECO:0000256" key="4">
    <source>
        <dbReference type="ARBA" id="ARBA00022989"/>
    </source>
</evidence>
<feature type="transmembrane region" description="Helical" evidence="11">
    <location>
        <begin position="645"/>
        <end position="667"/>
    </location>
</feature>
<feature type="domain" description="Ig-like" evidence="14">
    <location>
        <begin position="162"/>
        <end position="264"/>
    </location>
</feature>
<evidence type="ECO:0000256" key="2">
    <source>
        <dbReference type="ARBA" id="ARBA00022448"/>
    </source>
</evidence>
<evidence type="ECO:0000256" key="3">
    <source>
        <dbReference type="ARBA" id="ARBA00022692"/>
    </source>
</evidence>
<dbReference type="InterPro" id="IPR028325">
    <property type="entry name" value="VG_K_chnl"/>
</dbReference>
<feature type="chain" id="PRO_5047433047" evidence="12">
    <location>
        <begin position="22"/>
        <end position="784"/>
    </location>
</feature>
<organism evidence="15 16">
    <name type="scientific">Hydra vulgaris</name>
    <name type="common">Hydra</name>
    <name type="synonym">Hydra attenuata</name>
    <dbReference type="NCBI Taxonomy" id="6087"/>
    <lineage>
        <taxon>Eukaryota</taxon>
        <taxon>Metazoa</taxon>
        <taxon>Cnidaria</taxon>
        <taxon>Hydrozoa</taxon>
        <taxon>Hydroidolina</taxon>
        <taxon>Anthoathecata</taxon>
        <taxon>Aplanulata</taxon>
        <taxon>Hydridae</taxon>
        <taxon>Hydra</taxon>
    </lineage>
</organism>
<keyword evidence="7" id="KW-1015">Disulfide bond</keyword>
<name>A0ABM4C217_HYDVU</name>
<keyword evidence="8" id="KW-0407">Ion channel</keyword>
<reference evidence="16" key="1">
    <citation type="submission" date="2025-08" db="UniProtKB">
        <authorList>
            <consortium name="RefSeq"/>
        </authorList>
    </citation>
    <scope>IDENTIFICATION</scope>
</reference>
<dbReference type="PROSITE" id="PS50835">
    <property type="entry name" value="IG_LIKE"/>
    <property type="match status" value="1"/>
</dbReference>
<evidence type="ECO:0000313" key="16">
    <source>
        <dbReference type="RefSeq" id="XP_065655553.1"/>
    </source>
</evidence>
<dbReference type="Pfam" id="PF00431">
    <property type="entry name" value="CUB"/>
    <property type="match status" value="1"/>
</dbReference>
<feature type="region of interest" description="Disordered" evidence="10">
    <location>
        <begin position="761"/>
        <end position="784"/>
    </location>
</feature>
<dbReference type="InterPro" id="IPR035914">
    <property type="entry name" value="Sperma_CUB_dom_sf"/>
</dbReference>
<gene>
    <name evidence="16" type="primary">LOC100206068</name>
</gene>
<keyword evidence="6 11" id="KW-0472">Membrane</keyword>
<keyword evidence="4 11" id="KW-1133">Transmembrane helix</keyword>
<keyword evidence="2" id="KW-0813">Transport</keyword>
<dbReference type="Gene3D" id="1.10.287.70">
    <property type="match status" value="1"/>
</dbReference>
<sequence>MLKNIINAVFILLLNFEKVISLADPTGDITPGCFYYFNKTDPDPVISSPNFGYSNYPDSIKCGWMVETNTDLADLTLKIDRFHLEPNKLCIMFDYLIIYYQYTNENDWAVLDNREGYCGQLANLQPFVVNAKRMFIKFVSDISNSFPGFNATVHIAVTDAAPSIDCLGLLHINKLSCNDSVSVVEGDPLTISCQARLALPPAQYEYKRIINGSVVNIDSTKIKALFQNGDILFQNLEIADSGIYQCTASNKRGVDNKTFELKVAEKCLCPKFIQMSWYNNPPYIYSSKSRNGSLIVNGIFPTVLTKMINDVCGQCELGHGPSEIVWDGNTKELSNTKKGYGDISKDVMQLDSSVSGYDMIFPLSNVQNVDTYQNNYCVALLNSPGVALIVSKPNENASSIAMFNAILNAWPILVLVIVMATLAGILIWILETYWNEKQFPRSFTSGMGEGFWWAFVSMTTVGYGDIAPIAVPGRLFAVVWILTGLVLIAIFTGVMATSLTVTAMSTDIILYGSVLGALNNTDEYRLGVNRNGIMKNYSSFQSMRAAMVNNEVQGMLLDMYVAGFYMKTDTEFRVQTIFQSTNTYCVLLGNDLSQKAVYDAFVAYTTSNTAVITNQITQNSNTLSPAGDSSAQSSAQNIFNPSNTLFLNSLGATLAMLFAFIIFGVLFEFRYLRPRQRMVQAAKNLEMISSPEVKEMATQVKLLKEYLLMEVNEFYERWSMKLTKLTKKHKLQQKSFLKKTAPKVRNGKILSTNTLHSDNVDGVDGSSSYESSLQLNEHEETKHL</sequence>
<dbReference type="InterPro" id="IPR000859">
    <property type="entry name" value="CUB_dom"/>
</dbReference>
<dbReference type="Pfam" id="PF13895">
    <property type="entry name" value="Ig_2"/>
    <property type="match status" value="1"/>
</dbReference>
<dbReference type="SUPFAM" id="SSF48726">
    <property type="entry name" value="Immunoglobulin"/>
    <property type="match status" value="1"/>
</dbReference>
<evidence type="ECO:0000256" key="1">
    <source>
        <dbReference type="ARBA" id="ARBA00004141"/>
    </source>
</evidence>
<dbReference type="PROSITE" id="PS01180">
    <property type="entry name" value="CUB"/>
    <property type="match status" value="1"/>
</dbReference>
<keyword evidence="5" id="KW-0406">Ion transport</keyword>
<dbReference type="PANTHER" id="PTHR11537">
    <property type="entry name" value="VOLTAGE-GATED POTASSIUM CHANNEL"/>
    <property type="match status" value="1"/>
</dbReference>
<feature type="transmembrane region" description="Helical" evidence="11">
    <location>
        <begin position="409"/>
        <end position="430"/>
    </location>
</feature>
<evidence type="ECO:0000256" key="9">
    <source>
        <dbReference type="PROSITE-ProRule" id="PRU00059"/>
    </source>
</evidence>
<evidence type="ECO:0000256" key="6">
    <source>
        <dbReference type="ARBA" id="ARBA00023136"/>
    </source>
</evidence>
<dbReference type="InterPro" id="IPR013099">
    <property type="entry name" value="K_chnl_dom"/>
</dbReference>